<gene>
    <name evidence="1" type="ORF">ACGFZB_21835</name>
</gene>
<keyword evidence="2" id="KW-1185">Reference proteome</keyword>
<dbReference type="Proteomes" id="UP001604267">
    <property type="component" value="Unassembled WGS sequence"/>
</dbReference>
<proteinExistence type="predicted"/>
<evidence type="ECO:0000313" key="1">
    <source>
        <dbReference type="EMBL" id="MFG3013057.1"/>
    </source>
</evidence>
<comment type="caution">
    <text evidence="1">The sequence shown here is derived from an EMBL/GenBank/DDBJ whole genome shotgun (WGS) entry which is preliminary data.</text>
</comment>
<sequence>MSGTRRRVRRVADAEKAAAAAAFLEGQEITRTQCVQCYSEIAGVNGRYACGNCGWVNPWTEGHKPLPTAEDDVQVRECAQG</sequence>
<name>A0ABW7B7B7_9ACTN</name>
<organism evidence="1 2">
    <name type="scientific">Streptomyces cinerochromogenes</name>
    <dbReference type="NCBI Taxonomy" id="66422"/>
    <lineage>
        <taxon>Bacteria</taxon>
        <taxon>Bacillati</taxon>
        <taxon>Actinomycetota</taxon>
        <taxon>Actinomycetes</taxon>
        <taxon>Kitasatosporales</taxon>
        <taxon>Streptomycetaceae</taxon>
        <taxon>Streptomyces</taxon>
    </lineage>
</organism>
<dbReference type="RefSeq" id="WP_392819145.1">
    <property type="nucleotide sequence ID" value="NZ_JBICYV010000010.1"/>
</dbReference>
<reference evidence="1 2" key="1">
    <citation type="submission" date="2024-10" db="EMBL/GenBank/DDBJ databases">
        <title>The Natural Products Discovery Center: Release of the First 8490 Sequenced Strains for Exploring Actinobacteria Biosynthetic Diversity.</title>
        <authorList>
            <person name="Kalkreuter E."/>
            <person name="Kautsar S.A."/>
            <person name="Yang D."/>
            <person name="Bader C.D."/>
            <person name="Teijaro C.N."/>
            <person name="Fluegel L."/>
            <person name="Davis C.M."/>
            <person name="Simpson J.R."/>
            <person name="Lauterbach L."/>
            <person name="Steele A.D."/>
            <person name="Gui C."/>
            <person name="Meng S."/>
            <person name="Li G."/>
            <person name="Viehrig K."/>
            <person name="Ye F."/>
            <person name="Su P."/>
            <person name="Kiefer A.F."/>
            <person name="Nichols A."/>
            <person name="Cepeda A.J."/>
            <person name="Yan W."/>
            <person name="Fan B."/>
            <person name="Jiang Y."/>
            <person name="Adhikari A."/>
            <person name="Zheng C.-J."/>
            <person name="Schuster L."/>
            <person name="Cowan T.M."/>
            <person name="Smanski M.J."/>
            <person name="Chevrette M.G."/>
            <person name="De Carvalho L.P.S."/>
            <person name="Shen B."/>
        </authorList>
    </citation>
    <scope>NUCLEOTIDE SEQUENCE [LARGE SCALE GENOMIC DNA]</scope>
    <source>
        <strain evidence="1 2">NPDC048320</strain>
    </source>
</reference>
<protein>
    <submittedName>
        <fullName evidence="1">Uncharacterized protein</fullName>
    </submittedName>
</protein>
<evidence type="ECO:0000313" key="2">
    <source>
        <dbReference type="Proteomes" id="UP001604267"/>
    </source>
</evidence>
<dbReference type="EMBL" id="JBICYV010000010">
    <property type="protein sequence ID" value="MFG3013057.1"/>
    <property type="molecule type" value="Genomic_DNA"/>
</dbReference>
<accession>A0ABW7B7B7</accession>